<accession>A0A2A5KN48</accession>
<dbReference type="InterPro" id="IPR011990">
    <property type="entry name" value="TPR-like_helical_dom_sf"/>
</dbReference>
<sequence>MKARILVACPGIALVLTPAFAKTEQERVADPSNVEEYRTDAGPWPSAREGAWTSISYCDHPDALGGSFVRKGHARGAEEHVQRGLGILQAHLGKDHSDTAAAMCQLGSILLDRGELTQAFGLLRMAAAAHNKLEAFDYAGTRAPLISHWPVYSDAAVQLLNMTFAELRRNPTLGRSEALRRAMVDLMDDPGQEDSPHRSIWAPFSLTGEGAQ</sequence>
<dbReference type="Gene3D" id="1.25.40.10">
    <property type="entry name" value="Tetratricopeptide repeat domain"/>
    <property type="match status" value="1"/>
</dbReference>
<keyword evidence="5" id="KW-1185">Reference proteome</keyword>
<protein>
    <recommendedName>
        <fullName evidence="3">CHAT domain-containing protein</fullName>
    </recommendedName>
</protein>
<feature type="region of interest" description="Disordered" evidence="1">
    <location>
        <begin position="189"/>
        <end position="212"/>
    </location>
</feature>
<organism evidence="4 5">
    <name type="scientific">Rhizobium sophoriradicis</name>
    <dbReference type="NCBI Taxonomy" id="1535245"/>
    <lineage>
        <taxon>Bacteria</taxon>
        <taxon>Pseudomonadati</taxon>
        <taxon>Pseudomonadota</taxon>
        <taxon>Alphaproteobacteria</taxon>
        <taxon>Hyphomicrobiales</taxon>
        <taxon>Rhizobiaceae</taxon>
        <taxon>Rhizobium/Agrobacterium group</taxon>
        <taxon>Rhizobium</taxon>
    </lineage>
</organism>
<proteinExistence type="predicted"/>
<evidence type="ECO:0000259" key="3">
    <source>
        <dbReference type="Pfam" id="PF12770"/>
    </source>
</evidence>
<evidence type="ECO:0000313" key="5">
    <source>
        <dbReference type="Proteomes" id="UP000218807"/>
    </source>
</evidence>
<feature type="chain" id="PRO_5013037519" description="CHAT domain-containing protein" evidence="2">
    <location>
        <begin position="22"/>
        <end position="212"/>
    </location>
</feature>
<dbReference type="SUPFAM" id="SSF48452">
    <property type="entry name" value="TPR-like"/>
    <property type="match status" value="1"/>
</dbReference>
<gene>
    <name evidence="4" type="ORF">CPT34_24690</name>
</gene>
<dbReference type="Proteomes" id="UP000218807">
    <property type="component" value="Unassembled WGS sequence"/>
</dbReference>
<dbReference type="InterPro" id="IPR024983">
    <property type="entry name" value="CHAT_dom"/>
</dbReference>
<name>A0A2A5KN48_9HYPH</name>
<feature type="domain" description="CHAT" evidence="3">
    <location>
        <begin position="135"/>
        <end position="208"/>
    </location>
</feature>
<reference evidence="4 5" key="1">
    <citation type="submission" date="2017-09" db="EMBL/GenBank/DDBJ databases">
        <title>Comparative genomics of rhizobia isolated from Phaseolus vulgaris in China.</title>
        <authorList>
            <person name="Tong W."/>
        </authorList>
    </citation>
    <scope>NUCLEOTIDE SEQUENCE [LARGE SCALE GENOMIC DNA]</scope>
    <source>
        <strain evidence="4 5">L101</strain>
    </source>
</reference>
<feature type="signal peptide" evidence="2">
    <location>
        <begin position="1"/>
        <end position="21"/>
    </location>
</feature>
<evidence type="ECO:0000256" key="1">
    <source>
        <dbReference type="SAM" id="MobiDB-lite"/>
    </source>
</evidence>
<evidence type="ECO:0000256" key="2">
    <source>
        <dbReference type="SAM" id="SignalP"/>
    </source>
</evidence>
<evidence type="ECO:0000313" key="4">
    <source>
        <dbReference type="EMBL" id="PCK78474.1"/>
    </source>
</evidence>
<dbReference type="AlphaFoldDB" id="A0A2A5KN48"/>
<comment type="caution">
    <text evidence="4">The sequence shown here is derived from an EMBL/GenBank/DDBJ whole genome shotgun (WGS) entry which is preliminary data.</text>
</comment>
<dbReference type="EMBL" id="NXDM01000027">
    <property type="protein sequence ID" value="PCK78474.1"/>
    <property type="molecule type" value="Genomic_DNA"/>
</dbReference>
<dbReference type="Pfam" id="PF12770">
    <property type="entry name" value="CHAT"/>
    <property type="match status" value="1"/>
</dbReference>
<dbReference type="RefSeq" id="WP_096764279.1">
    <property type="nucleotide sequence ID" value="NZ_NXDM01000027.1"/>
</dbReference>
<keyword evidence="2" id="KW-0732">Signal</keyword>